<dbReference type="CDD" id="cd06257">
    <property type="entry name" value="DnaJ"/>
    <property type="match status" value="1"/>
</dbReference>
<feature type="compositionally biased region" description="Basic and acidic residues" evidence="3">
    <location>
        <begin position="117"/>
        <end position="134"/>
    </location>
</feature>
<keyword evidence="7" id="KW-1185">Reference proteome</keyword>
<dbReference type="RefSeq" id="WP_179501919.1">
    <property type="nucleotide sequence ID" value="NZ_JACCAA010000001.1"/>
</dbReference>
<evidence type="ECO:0000313" key="6">
    <source>
        <dbReference type="EMBL" id="NYG58793.1"/>
    </source>
</evidence>
<evidence type="ECO:0000256" key="1">
    <source>
        <dbReference type="ARBA" id="ARBA00004370"/>
    </source>
</evidence>
<organism evidence="6 7">
    <name type="scientific">Nocardioides daedukensis</name>
    <dbReference type="NCBI Taxonomy" id="634462"/>
    <lineage>
        <taxon>Bacteria</taxon>
        <taxon>Bacillati</taxon>
        <taxon>Actinomycetota</taxon>
        <taxon>Actinomycetes</taxon>
        <taxon>Propionibacteriales</taxon>
        <taxon>Nocardioidaceae</taxon>
        <taxon>Nocardioides</taxon>
    </lineage>
</organism>
<dbReference type="InterPro" id="IPR001623">
    <property type="entry name" value="DnaJ_domain"/>
</dbReference>
<feature type="domain" description="J" evidence="5">
    <location>
        <begin position="4"/>
        <end position="61"/>
    </location>
</feature>
<keyword evidence="2 4" id="KW-0472">Membrane</keyword>
<reference evidence="6 7" key="1">
    <citation type="submission" date="2020-07" db="EMBL/GenBank/DDBJ databases">
        <title>Sequencing the genomes of 1000 actinobacteria strains.</title>
        <authorList>
            <person name="Klenk H.-P."/>
        </authorList>
    </citation>
    <scope>NUCLEOTIDE SEQUENCE [LARGE SCALE GENOMIC DNA]</scope>
    <source>
        <strain evidence="6 7">DSM 23819</strain>
    </source>
</reference>
<feature type="compositionally biased region" description="Low complexity" evidence="3">
    <location>
        <begin position="344"/>
        <end position="377"/>
    </location>
</feature>
<evidence type="ECO:0000256" key="2">
    <source>
        <dbReference type="ARBA" id="ARBA00023136"/>
    </source>
</evidence>
<dbReference type="PROSITE" id="PS50076">
    <property type="entry name" value="DNAJ_2"/>
    <property type="match status" value="1"/>
</dbReference>
<dbReference type="InterPro" id="IPR036869">
    <property type="entry name" value="J_dom_sf"/>
</dbReference>
<accession>A0A7Y9S259</accession>
<feature type="compositionally biased region" description="Acidic residues" evidence="3">
    <location>
        <begin position="135"/>
        <end position="149"/>
    </location>
</feature>
<dbReference type="GO" id="GO:0016020">
    <property type="term" value="C:membrane"/>
    <property type="evidence" value="ECO:0007669"/>
    <property type="project" value="UniProtKB-SubCell"/>
</dbReference>
<feature type="transmembrane region" description="Helical" evidence="4">
    <location>
        <begin position="177"/>
        <end position="199"/>
    </location>
</feature>
<dbReference type="PANTHER" id="PTHR37042:SF4">
    <property type="entry name" value="OUTER MEMBRANE PROTEIN RV1973"/>
    <property type="match status" value="1"/>
</dbReference>
<keyword evidence="4" id="KW-1133">Transmembrane helix</keyword>
<evidence type="ECO:0000256" key="3">
    <source>
        <dbReference type="SAM" id="MobiDB-lite"/>
    </source>
</evidence>
<protein>
    <submittedName>
        <fullName evidence="6">Mce-associated membrane protein</fullName>
    </submittedName>
</protein>
<dbReference type="PRINTS" id="PR00625">
    <property type="entry name" value="JDOMAIN"/>
</dbReference>
<dbReference type="PANTHER" id="PTHR37042">
    <property type="entry name" value="OUTER MEMBRANE PROTEIN RV1973"/>
    <property type="match status" value="1"/>
</dbReference>
<dbReference type="Pfam" id="PF00226">
    <property type="entry name" value="DnaJ"/>
    <property type="match status" value="1"/>
</dbReference>
<feature type="region of interest" description="Disordered" evidence="3">
    <location>
        <begin position="332"/>
        <end position="377"/>
    </location>
</feature>
<feature type="compositionally biased region" description="Acidic residues" evidence="3">
    <location>
        <begin position="64"/>
        <end position="80"/>
    </location>
</feature>
<feature type="region of interest" description="Disordered" evidence="3">
    <location>
        <begin position="50"/>
        <end position="167"/>
    </location>
</feature>
<evidence type="ECO:0000313" key="7">
    <source>
        <dbReference type="Proteomes" id="UP000540656"/>
    </source>
</evidence>
<evidence type="ECO:0000259" key="5">
    <source>
        <dbReference type="PROSITE" id="PS50076"/>
    </source>
</evidence>
<dbReference type="Gene3D" id="1.10.287.110">
    <property type="entry name" value="DnaJ domain"/>
    <property type="match status" value="1"/>
</dbReference>
<keyword evidence="4" id="KW-0812">Transmembrane</keyword>
<dbReference type="AlphaFoldDB" id="A0A7Y9S259"/>
<evidence type="ECO:0000256" key="4">
    <source>
        <dbReference type="SAM" id="Phobius"/>
    </source>
</evidence>
<dbReference type="SUPFAM" id="SSF46565">
    <property type="entry name" value="Chaperone J-domain"/>
    <property type="match status" value="1"/>
</dbReference>
<dbReference type="EMBL" id="JACCAA010000001">
    <property type="protein sequence ID" value="NYG58793.1"/>
    <property type="molecule type" value="Genomic_DNA"/>
</dbReference>
<sequence>MSASWYDVLGLDRDASADEIRSAWKASIADLEPTDRRFKVYNEAAGVLLDPSKRSAYDAQLPAEESDEALAPEDLDEEPAGDGPGEGRDVVADETSPVVVDAPDDADEAEAAGATDTADKVDDAGEADDVHETDTDADDTDAGDTDADNEGSATPTPKASAEGDKAEGDKKELSTKLLAALAVLVLLVAAVAAVLHVTYDDPDDVEKAMAEARRAAESAVPKVIAYDYKFPERSHDQAMRVLGGDLKSEYDDVWTDTVEPNLAKSKASLTSQAIATGLVRSSGGGDRVQVLTVVQVHAVNSEGTQDAVVTLTATMVNHDGTWLVEELDGWDAGLAEEAEEKASDAPSSGAPSPGASSGSSPSPSGSSPSPSGSASTE</sequence>
<proteinExistence type="predicted"/>
<name>A0A7Y9S259_9ACTN</name>
<comment type="subcellular location">
    <subcellularLocation>
        <location evidence="1">Membrane</location>
    </subcellularLocation>
</comment>
<comment type="caution">
    <text evidence="6">The sequence shown here is derived from an EMBL/GenBank/DDBJ whole genome shotgun (WGS) entry which is preliminary data.</text>
</comment>
<dbReference type="Proteomes" id="UP000540656">
    <property type="component" value="Unassembled WGS sequence"/>
</dbReference>
<gene>
    <name evidence="6" type="ORF">BJ980_001716</name>
</gene>